<dbReference type="AlphaFoldDB" id="A0A8X7N8S6"/>
<dbReference type="InterPro" id="IPR037056">
    <property type="entry name" value="RNase_H1_N_sf"/>
</dbReference>
<feature type="region of interest" description="Disordered" evidence="1">
    <location>
        <begin position="221"/>
        <end position="242"/>
    </location>
</feature>
<protein>
    <recommendedName>
        <fullName evidence="2">Ribonuclease H1 N-terminal domain-containing protein</fullName>
    </recommendedName>
</protein>
<dbReference type="InterPro" id="IPR009027">
    <property type="entry name" value="Ribosomal_bL9/RNase_H1_N"/>
</dbReference>
<dbReference type="Gene3D" id="3.40.970.10">
    <property type="entry name" value="Ribonuclease H1, N-terminal domain"/>
    <property type="match status" value="1"/>
</dbReference>
<feature type="compositionally biased region" description="Polar residues" evidence="1">
    <location>
        <begin position="496"/>
        <end position="508"/>
    </location>
</feature>
<dbReference type="Pfam" id="PF01693">
    <property type="entry name" value="Cauli_VI"/>
    <property type="match status" value="1"/>
</dbReference>
<reference evidence="3" key="1">
    <citation type="submission" date="2016-04" db="EMBL/GenBank/DDBJ databases">
        <authorList>
            <person name="Nguyen H.D."/>
            <person name="Samba Siva P."/>
            <person name="Cullis J."/>
            <person name="Levesque C.A."/>
            <person name="Hambleton S."/>
        </authorList>
    </citation>
    <scope>NUCLEOTIDE SEQUENCE</scope>
    <source>
        <strain evidence="3">DAOMC 236422</strain>
    </source>
</reference>
<feature type="compositionally biased region" description="Polar residues" evidence="1">
    <location>
        <begin position="226"/>
        <end position="235"/>
    </location>
</feature>
<gene>
    <name evidence="3" type="ORF">A4X09_0g4626</name>
</gene>
<dbReference type="Proteomes" id="UP000078113">
    <property type="component" value="Unassembled WGS sequence"/>
</dbReference>
<dbReference type="SUPFAM" id="SSF55658">
    <property type="entry name" value="L9 N-domain-like"/>
    <property type="match status" value="1"/>
</dbReference>
<dbReference type="InterPro" id="IPR011320">
    <property type="entry name" value="RNase_H1_N"/>
</dbReference>
<feature type="compositionally biased region" description="Acidic residues" evidence="1">
    <location>
        <begin position="421"/>
        <end position="436"/>
    </location>
</feature>
<feature type="compositionally biased region" description="Low complexity" evidence="1">
    <location>
        <begin position="283"/>
        <end position="301"/>
    </location>
</feature>
<sequence length="587" mass="63664">MAHWAVRRGQRRGVFPTLKEALSAVRDFPHASQAPFDEEDDAWAFVLARQVHACCTTVYKPPSMFDSEQRGGSAGVGAGAGWAYGVAWTERAFEGPRWEEAGFLSGDYASGVEHAEFVAILRALELCPDKGDAVVISTSSKAAYHALKAKVAPTSPMIEPPQTGSPISASERFDDILRRIQSACERMAHWPRFELCPLYEDKACMRRAYRMAWDAAYDSHLHPHGPQSQPQSRTPALTPGSFPGRATWAARLQLAEDVDGLITPKSSADSAYLFSPFSSTMPPASGAPLSSASTFATSSATPEERSNPFSPSSTSATVAPVDSGRGLSPQRPQLGPRRGRQFQIRRGLHRTASSTSSLNMRVHAFDEDDVIFRQGDTNLVRSSLAFYSSLLNGSTQALGTSCLPVARNGSDSTNSPPSSDSDSDSDLGESSSEQEGDGEHRELEGEGSSVPAGAHPLHSEDEEEDNEYHRDQVLRRAAQSRRPSLENGRQHDGASQVAQSAEGEQQVQDDVDSLKSSSRYGRSSYPGRRSLKLEDLIQFEGDDVDDSKAKADQNSAGIVSPAPTGVEEQVKRAMEDGLLLHRCPRRE</sequence>
<feature type="compositionally biased region" description="Polar residues" evidence="1">
    <location>
        <begin position="307"/>
        <end position="317"/>
    </location>
</feature>
<name>A0A8X7N8S6_9BASI</name>
<proteinExistence type="predicted"/>
<feature type="region of interest" description="Disordered" evidence="1">
    <location>
        <begin position="283"/>
        <end position="355"/>
    </location>
</feature>
<evidence type="ECO:0000313" key="4">
    <source>
        <dbReference type="Proteomes" id="UP000078113"/>
    </source>
</evidence>
<dbReference type="EMBL" id="LWDG02000203">
    <property type="protein sequence ID" value="KAE8267720.1"/>
    <property type="molecule type" value="Genomic_DNA"/>
</dbReference>
<accession>A0A8X7N8S6</accession>
<comment type="caution">
    <text evidence="3">The sequence shown here is derived from an EMBL/GenBank/DDBJ whole genome shotgun (WGS) entry which is preliminary data.</text>
</comment>
<feature type="domain" description="Ribonuclease H1 N-terminal" evidence="2">
    <location>
        <begin position="5"/>
        <end position="45"/>
    </location>
</feature>
<dbReference type="InterPro" id="IPR036397">
    <property type="entry name" value="RNaseH_sf"/>
</dbReference>
<feature type="compositionally biased region" description="Low complexity" evidence="1">
    <location>
        <begin position="409"/>
        <end position="420"/>
    </location>
</feature>
<evidence type="ECO:0000256" key="1">
    <source>
        <dbReference type="SAM" id="MobiDB-lite"/>
    </source>
</evidence>
<dbReference type="GO" id="GO:0003676">
    <property type="term" value="F:nucleic acid binding"/>
    <property type="evidence" value="ECO:0007669"/>
    <property type="project" value="InterPro"/>
</dbReference>
<evidence type="ECO:0000313" key="3">
    <source>
        <dbReference type="EMBL" id="KAE8267720.1"/>
    </source>
</evidence>
<keyword evidence="4" id="KW-1185">Reference proteome</keyword>
<feature type="compositionally biased region" description="Low complexity" evidence="1">
    <location>
        <begin position="516"/>
        <end position="528"/>
    </location>
</feature>
<feature type="region of interest" description="Disordered" evidence="1">
    <location>
        <begin position="402"/>
        <end position="529"/>
    </location>
</feature>
<reference evidence="3" key="2">
    <citation type="journal article" date="2019" name="IMA Fungus">
        <title>Genome sequencing and comparison of five Tilletia species to identify candidate genes for the detection of regulated species infecting wheat.</title>
        <authorList>
            <person name="Nguyen H.D.T."/>
            <person name="Sultana T."/>
            <person name="Kesanakurti P."/>
            <person name="Hambleton S."/>
        </authorList>
    </citation>
    <scope>NUCLEOTIDE SEQUENCE</scope>
    <source>
        <strain evidence="3">DAOMC 236422</strain>
    </source>
</reference>
<organism evidence="3 4">
    <name type="scientific">Tilletia walkeri</name>
    <dbReference type="NCBI Taxonomy" id="117179"/>
    <lineage>
        <taxon>Eukaryota</taxon>
        <taxon>Fungi</taxon>
        <taxon>Dikarya</taxon>
        <taxon>Basidiomycota</taxon>
        <taxon>Ustilaginomycotina</taxon>
        <taxon>Exobasidiomycetes</taxon>
        <taxon>Tilletiales</taxon>
        <taxon>Tilletiaceae</taxon>
        <taxon>Tilletia</taxon>
    </lineage>
</organism>
<evidence type="ECO:0000259" key="2">
    <source>
        <dbReference type="Pfam" id="PF01693"/>
    </source>
</evidence>
<dbReference type="Gene3D" id="3.30.420.10">
    <property type="entry name" value="Ribonuclease H-like superfamily/Ribonuclease H"/>
    <property type="match status" value="1"/>
</dbReference>